<evidence type="ECO:0000259" key="4">
    <source>
        <dbReference type="PROSITE" id="PS50893"/>
    </source>
</evidence>
<dbReference type="SUPFAM" id="SSF52540">
    <property type="entry name" value="P-loop containing nucleoside triphosphate hydrolases"/>
    <property type="match status" value="1"/>
</dbReference>
<protein>
    <submittedName>
        <fullName evidence="5">ABC transporter ATP-binding protein YtrB</fullName>
    </submittedName>
</protein>
<dbReference type="RefSeq" id="WP_145192693.1">
    <property type="nucleotide sequence ID" value="NZ_CP036266.1"/>
</dbReference>
<keyword evidence="3 5" id="KW-0067">ATP-binding</keyword>
<dbReference type="PANTHER" id="PTHR42939">
    <property type="entry name" value="ABC TRANSPORTER ATP-BINDING PROTEIN ALBC-RELATED"/>
    <property type="match status" value="1"/>
</dbReference>
<evidence type="ECO:0000256" key="3">
    <source>
        <dbReference type="ARBA" id="ARBA00022840"/>
    </source>
</evidence>
<feature type="domain" description="ABC transporter" evidence="4">
    <location>
        <begin position="6"/>
        <end position="232"/>
    </location>
</feature>
<dbReference type="EMBL" id="CP036266">
    <property type="protein sequence ID" value="QDT24193.1"/>
    <property type="molecule type" value="Genomic_DNA"/>
</dbReference>
<dbReference type="PANTHER" id="PTHR42939:SF1">
    <property type="entry name" value="ABC TRANSPORTER ATP-BINDING PROTEIN ALBC-RELATED"/>
    <property type="match status" value="1"/>
</dbReference>
<dbReference type="Gene3D" id="3.40.50.300">
    <property type="entry name" value="P-loop containing nucleotide triphosphate hydrolases"/>
    <property type="match status" value="1"/>
</dbReference>
<keyword evidence="6" id="KW-1185">Reference proteome</keyword>
<evidence type="ECO:0000313" key="5">
    <source>
        <dbReference type="EMBL" id="QDT24193.1"/>
    </source>
</evidence>
<dbReference type="GO" id="GO:0016887">
    <property type="term" value="F:ATP hydrolysis activity"/>
    <property type="evidence" value="ECO:0007669"/>
    <property type="project" value="InterPro"/>
</dbReference>
<organism evidence="5 6">
    <name type="scientific">Gimesia chilikensis</name>
    <dbReference type="NCBI Taxonomy" id="2605989"/>
    <lineage>
        <taxon>Bacteria</taxon>
        <taxon>Pseudomonadati</taxon>
        <taxon>Planctomycetota</taxon>
        <taxon>Planctomycetia</taxon>
        <taxon>Planctomycetales</taxon>
        <taxon>Planctomycetaceae</taxon>
        <taxon>Gimesia</taxon>
    </lineage>
</organism>
<dbReference type="InterPro" id="IPR003593">
    <property type="entry name" value="AAA+_ATPase"/>
</dbReference>
<dbReference type="PROSITE" id="PS50893">
    <property type="entry name" value="ABC_TRANSPORTER_2"/>
    <property type="match status" value="1"/>
</dbReference>
<sequence length="301" mass="33325">MSTHVIEIENLSRRFGKKQALANVCLSVPEGAVFGLVGENGAGKTTLLKHILGFLKPQSGTVRVFGLDPVADPPGVLSRIGHLSETRDLPPWMTIRELFEFTRAFYPKWDPVYAEELRMMFELTMTQKVSTLSRGQLARAGLLLALAHRPPLLVLDEPSSGLDPLVRKDILDAIIRTVVDEGRTVLFSSHLLDEVQRVSDQVAILDQGQLLLTSPLDEVLVSHFRLTVSFAEPQPFFPQLTGALTWTGSGKEWDIICNGQRQELEAALKDLDAEILAQTAPTLEEIFVARMKSAARSSFKD</sequence>
<dbReference type="OrthoDB" id="9795548at2"/>
<evidence type="ECO:0000256" key="2">
    <source>
        <dbReference type="ARBA" id="ARBA00022741"/>
    </source>
</evidence>
<evidence type="ECO:0000313" key="6">
    <source>
        <dbReference type="Proteomes" id="UP000320421"/>
    </source>
</evidence>
<proteinExistence type="predicted"/>
<gene>
    <name evidence="5" type="primary">ytrB</name>
    <name evidence="5" type="ORF">HG66A1_60250</name>
</gene>
<accession>A0A517PXU1</accession>
<keyword evidence="1" id="KW-0813">Transport</keyword>
<dbReference type="InterPro" id="IPR027417">
    <property type="entry name" value="P-loop_NTPase"/>
</dbReference>
<name>A0A517PXU1_9PLAN</name>
<dbReference type="InterPro" id="IPR003439">
    <property type="entry name" value="ABC_transporter-like_ATP-bd"/>
</dbReference>
<keyword evidence="2" id="KW-0547">Nucleotide-binding</keyword>
<evidence type="ECO:0000256" key="1">
    <source>
        <dbReference type="ARBA" id="ARBA00022448"/>
    </source>
</evidence>
<dbReference type="GO" id="GO:0005524">
    <property type="term" value="F:ATP binding"/>
    <property type="evidence" value="ECO:0007669"/>
    <property type="project" value="UniProtKB-KW"/>
</dbReference>
<dbReference type="Proteomes" id="UP000320421">
    <property type="component" value="Chromosome"/>
</dbReference>
<dbReference type="AlphaFoldDB" id="A0A517PXU1"/>
<dbReference type="Pfam" id="PF00005">
    <property type="entry name" value="ABC_tran"/>
    <property type="match status" value="1"/>
</dbReference>
<dbReference type="InterPro" id="IPR051782">
    <property type="entry name" value="ABC_Transporter_VariousFunc"/>
</dbReference>
<dbReference type="CDD" id="cd03230">
    <property type="entry name" value="ABC_DR_subfamily_A"/>
    <property type="match status" value="1"/>
</dbReference>
<reference evidence="5 6" key="1">
    <citation type="submission" date="2019-02" db="EMBL/GenBank/DDBJ databases">
        <title>Deep-cultivation of Planctomycetes and their phenomic and genomic characterization uncovers novel biology.</title>
        <authorList>
            <person name="Wiegand S."/>
            <person name="Jogler M."/>
            <person name="Boedeker C."/>
            <person name="Pinto D."/>
            <person name="Vollmers J."/>
            <person name="Rivas-Marin E."/>
            <person name="Kohn T."/>
            <person name="Peeters S.H."/>
            <person name="Heuer A."/>
            <person name="Rast P."/>
            <person name="Oberbeckmann S."/>
            <person name="Bunk B."/>
            <person name="Jeske O."/>
            <person name="Meyerdierks A."/>
            <person name="Storesund J.E."/>
            <person name="Kallscheuer N."/>
            <person name="Luecker S."/>
            <person name="Lage O.M."/>
            <person name="Pohl T."/>
            <person name="Merkel B.J."/>
            <person name="Hornburger P."/>
            <person name="Mueller R.-W."/>
            <person name="Bruemmer F."/>
            <person name="Labrenz M."/>
            <person name="Spormann A.M."/>
            <person name="Op den Camp H."/>
            <person name="Overmann J."/>
            <person name="Amann R."/>
            <person name="Jetten M.S.M."/>
            <person name="Mascher T."/>
            <person name="Medema M.H."/>
            <person name="Devos D.P."/>
            <person name="Kaster A.-K."/>
            <person name="Ovreas L."/>
            <person name="Rohde M."/>
            <person name="Galperin M.Y."/>
            <person name="Jogler C."/>
        </authorList>
    </citation>
    <scope>NUCLEOTIDE SEQUENCE [LARGE SCALE GENOMIC DNA]</scope>
    <source>
        <strain evidence="5 6">HG66A1</strain>
    </source>
</reference>
<dbReference type="SMART" id="SM00382">
    <property type="entry name" value="AAA"/>
    <property type="match status" value="1"/>
</dbReference>